<protein>
    <submittedName>
        <fullName evidence="1">Uncharacterized protein</fullName>
    </submittedName>
</protein>
<dbReference type="OrthoDB" id="5831190at2759"/>
<reference evidence="2" key="1">
    <citation type="journal article" date="2015" name="Nat. Genet.">
        <title>The genome and transcriptome of the zoonotic hookworm Ancylostoma ceylanicum identify infection-specific gene families.</title>
        <authorList>
            <person name="Schwarz E.M."/>
            <person name="Hu Y."/>
            <person name="Antoshechkin I."/>
            <person name="Miller M.M."/>
            <person name="Sternberg P.W."/>
            <person name="Aroian R.V."/>
        </authorList>
    </citation>
    <scope>NUCLEOTIDE SEQUENCE</scope>
    <source>
        <strain evidence="2">HY135</strain>
    </source>
</reference>
<dbReference type="GO" id="GO:1901135">
    <property type="term" value="P:carbohydrate derivative metabolic process"/>
    <property type="evidence" value="ECO:0007669"/>
    <property type="project" value="InterPro"/>
</dbReference>
<dbReference type="EMBL" id="JARK01001350">
    <property type="protein sequence ID" value="EYC24151.1"/>
    <property type="molecule type" value="Genomic_DNA"/>
</dbReference>
<dbReference type="GO" id="GO:0097367">
    <property type="term" value="F:carbohydrate derivative binding"/>
    <property type="evidence" value="ECO:0007669"/>
    <property type="project" value="InterPro"/>
</dbReference>
<gene>
    <name evidence="1" type="primary">Acey_s0014.g2352</name>
    <name evidence="1" type="ORF">Y032_0014g2352</name>
</gene>
<sequence>MALCRDAKFQDLKSYVESHEKEKLSIYELLLKEPDRFDRYSRVIDTRDGPILFDFSKHRVSDATFDKLMDVINRWFLVMQSEGV</sequence>
<dbReference type="Proteomes" id="UP000024635">
    <property type="component" value="Unassembled WGS sequence"/>
</dbReference>
<evidence type="ECO:0000313" key="1">
    <source>
        <dbReference type="EMBL" id="EYC24151.1"/>
    </source>
</evidence>
<accession>A0A016VA55</accession>
<proteinExistence type="predicted"/>
<organism evidence="1 2">
    <name type="scientific">Ancylostoma ceylanicum</name>
    <dbReference type="NCBI Taxonomy" id="53326"/>
    <lineage>
        <taxon>Eukaryota</taxon>
        <taxon>Metazoa</taxon>
        <taxon>Ecdysozoa</taxon>
        <taxon>Nematoda</taxon>
        <taxon>Chromadorea</taxon>
        <taxon>Rhabditida</taxon>
        <taxon>Rhabditina</taxon>
        <taxon>Rhabditomorpha</taxon>
        <taxon>Strongyloidea</taxon>
        <taxon>Ancylostomatidae</taxon>
        <taxon>Ancylostomatinae</taxon>
        <taxon>Ancylostoma</taxon>
    </lineage>
</organism>
<dbReference type="STRING" id="53326.A0A016VA55"/>
<comment type="caution">
    <text evidence="1">The sequence shown here is derived from an EMBL/GenBank/DDBJ whole genome shotgun (WGS) entry which is preliminary data.</text>
</comment>
<dbReference type="Gene3D" id="3.40.50.10490">
    <property type="entry name" value="Glucose-6-phosphate isomerase like protein, domain 1"/>
    <property type="match status" value="1"/>
</dbReference>
<evidence type="ECO:0000313" key="2">
    <source>
        <dbReference type="Proteomes" id="UP000024635"/>
    </source>
</evidence>
<dbReference type="InterPro" id="IPR046348">
    <property type="entry name" value="SIS_dom_sf"/>
</dbReference>
<dbReference type="SUPFAM" id="SSF53697">
    <property type="entry name" value="SIS domain"/>
    <property type="match status" value="1"/>
</dbReference>
<name>A0A016VA55_9BILA</name>
<dbReference type="AlphaFoldDB" id="A0A016VA55"/>
<keyword evidence="2" id="KW-1185">Reference proteome</keyword>